<gene>
    <name evidence="2" type="ORF">HSUHS5_1198</name>
</gene>
<dbReference type="Proteomes" id="UP000054093">
    <property type="component" value="Unassembled WGS sequence"/>
</dbReference>
<keyword evidence="1" id="KW-0732">Signal</keyword>
<dbReference type="AlphaFoldDB" id="E7G5B2"/>
<dbReference type="PROSITE" id="PS51257">
    <property type="entry name" value="PROKAR_LIPOPROTEIN"/>
    <property type="match status" value="1"/>
</dbReference>
<evidence type="ECO:0000256" key="1">
    <source>
        <dbReference type="SAM" id="SignalP"/>
    </source>
</evidence>
<proteinExistence type="predicted"/>
<accession>E7G5B2</accession>
<reference evidence="2 3" key="1">
    <citation type="journal article" date="2011" name="Vet. Res.">
        <title>Genome sequence of Helicobacter suis supports its role in gastric pathology.</title>
        <authorList>
            <person name="Vermoote M."/>
            <person name="Vandekerckhove T.T."/>
            <person name="Flahou B."/>
            <person name="Pasmans F."/>
            <person name="Smet A."/>
            <person name="De Groote D."/>
            <person name="Van Criekinge W."/>
            <person name="Ducatelle R."/>
            <person name="Haesebrouck F."/>
        </authorList>
    </citation>
    <scope>NUCLEOTIDE SEQUENCE [LARGE SCALE GENOMIC DNA]</scope>
    <source>
        <strain evidence="2 3">HS5</strain>
    </source>
</reference>
<comment type="caution">
    <text evidence="2">The sequence shown here is derived from an EMBL/GenBank/DDBJ whole genome shotgun (WGS) entry which is preliminary data.</text>
</comment>
<dbReference type="EMBL" id="ADHO01000263">
    <property type="protein sequence ID" value="EFX41431.1"/>
    <property type="molecule type" value="Genomic_DNA"/>
</dbReference>
<protein>
    <recommendedName>
        <fullName evidence="4">Lipoprotein</fullName>
    </recommendedName>
</protein>
<name>E7G5B2_9HELI</name>
<organism evidence="2 3">
    <name type="scientific">Helicobacter suis HS5</name>
    <dbReference type="NCBI Taxonomy" id="710394"/>
    <lineage>
        <taxon>Bacteria</taxon>
        <taxon>Pseudomonadati</taxon>
        <taxon>Campylobacterota</taxon>
        <taxon>Epsilonproteobacteria</taxon>
        <taxon>Campylobacterales</taxon>
        <taxon>Helicobacteraceae</taxon>
        <taxon>Helicobacter</taxon>
    </lineage>
</organism>
<feature type="signal peptide" evidence="1">
    <location>
        <begin position="1"/>
        <end position="32"/>
    </location>
</feature>
<feature type="chain" id="PRO_5003218283" description="Lipoprotein" evidence="1">
    <location>
        <begin position="33"/>
        <end position="185"/>
    </location>
</feature>
<evidence type="ECO:0000313" key="2">
    <source>
        <dbReference type="EMBL" id="EFX41431.1"/>
    </source>
</evidence>
<evidence type="ECO:0000313" key="3">
    <source>
        <dbReference type="Proteomes" id="UP000054093"/>
    </source>
</evidence>
<sequence length="185" mass="21393">MRGVYYHSLSMKSFYLCCILLLFGCTPKPSHVASLVTFDIGYQGTAVKTYWRKLGEKNSKEFVLGGNNLFFLLWRDTFRKAKIESRLLEPGTYYLASFEVQVGNRLLKSQTTLPRWRTGWDFNHNRPLFLAFKVKSNTPLKLPPVELAIKHTLKNKKQGIKEGYKVNFLLGDQGVWITGPYTRTF</sequence>
<evidence type="ECO:0008006" key="4">
    <source>
        <dbReference type="Google" id="ProtNLM"/>
    </source>
</evidence>